<dbReference type="Gene3D" id="1.10.8.60">
    <property type="match status" value="1"/>
</dbReference>
<evidence type="ECO:0000256" key="7">
    <source>
        <dbReference type="ARBA" id="ARBA00023186"/>
    </source>
</evidence>
<dbReference type="PANTHER" id="PTHR11638:SF155">
    <property type="entry name" value="CHAPERONE PROTEIN CLPC1, CHLOROPLASTIC-LIKE"/>
    <property type="match status" value="1"/>
</dbReference>
<dbReference type="PROSITE" id="PS51903">
    <property type="entry name" value="CLP_R"/>
    <property type="match status" value="1"/>
</dbReference>
<keyword evidence="2" id="KW-0150">Chloroplast</keyword>
<feature type="region of interest" description="Disordered" evidence="10">
    <location>
        <begin position="1081"/>
        <end position="1111"/>
    </location>
</feature>
<evidence type="ECO:0000256" key="1">
    <source>
        <dbReference type="ARBA" id="ARBA00004229"/>
    </source>
</evidence>
<gene>
    <name evidence="12" type="ORF">PCOR1329_LOCUS5204</name>
</gene>
<dbReference type="EMBL" id="CAUYUJ010001366">
    <property type="protein sequence ID" value="CAK0795553.1"/>
    <property type="molecule type" value="Genomic_DNA"/>
</dbReference>
<dbReference type="Gene3D" id="4.10.860.10">
    <property type="entry name" value="UVR domain"/>
    <property type="match status" value="1"/>
</dbReference>
<feature type="domain" description="Clp R" evidence="11">
    <location>
        <begin position="58"/>
        <end position="200"/>
    </location>
</feature>
<dbReference type="InterPro" id="IPR036628">
    <property type="entry name" value="Clp_N_dom_sf"/>
</dbReference>
<keyword evidence="5 9" id="KW-0547">Nucleotide-binding</keyword>
<sequence>AAAASRQRRSGARGPAGPVGLHAALCAATGSGGLGCSRVQLLPRPDGPRSRSTVARRAYRFTKETMEAVMMAQAESRRLGQSHVGTEMLVVGVASEGTDAGSRALAGLGVGLLEARAVLEEVVGNRREGRTPLIQFTIAAKKVLEDSIQCASRQGRSFVGTSHLLRAILDQEEPDTGTNLLGRLLGCDTVEATRKKLIGALEREEATRKKLVGARERKESVEKTSASGSVAPVQGDVDLTQTLKYGKDLTEAAREGKMDPLIGREEELKRTIRILGRRSKNNPVLVGEAGVGKTSIAEGLAQRIAAGRVPATLKGKRVVQLDIALLLAGTRYRGDFEERLRAVVKEVSESNRRVILVIDEVHTLVGSGGNGDEGGGMDAANLLKPALARGELQCIGATTLDEYRKYIEKDPALERRFQPVTVPEPTQEEAVRILEGLASKYERHHELRYTQGALAAAVKLASQYIPDRFLPDKAIDVMDEAGSKVRQQLYEDAEDDQTAAELWEASQELKAVKAQKKVAVVSERFDEAQQLKVREAELIERLSYLQDLRGGGTAPGTQALLEELRGLKAQVQELVDAERFGEAHELKARERDISERISRIEGVDSAIARVDRPVTEKDMAEVVASWTGIAVEQVGASESKKLMGLEKALHKTIIGQDEAVDAVARALRRARAGLRNPDRPMASFIFCGPTGVGKTHVCKTLASTFFGSTDSMIRLDMSEFMEKHTVSKIIGAPPGYVGYNDGGTVTEAVRRRPYSLLLFDEVEKAHPDVFNIMLQLLDDGRLTDSKGRTVSFANTLVVMTSNLGSRAVQKGARGGFGLGGVMDDEEEESYAAMKEIVMEDMKSFFRPEFINRLDEVVVFRSLTKDNLRAIAENEFQQVLARLSESDLDVVLTQAGPSSRTCFDDRSPLPFSQTSDGLVCSTRGPQESRLDSRSMLGALGPGKDGRKLSVLFSSRRKGGRGQEGKIHRHNDSSIPWKIWEDMGSGGEYANPANNRKYWTSLHLCLFLCVSLGSFERGGSRASRSGSARPLLPGVARGPPMPQWSSWLEAPRCSRRFPEVPRSPWIQTPRAMKKSRREVFRHFRPGGPRWASGPSKNDSGRTTGPGGRVGTSRDAVLNKIRTSHVWVWTLLGRRKEAGSSALTLARKLPA</sequence>
<dbReference type="InterPro" id="IPR041546">
    <property type="entry name" value="ClpA/ClpB_AAA_lid"/>
</dbReference>
<keyword evidence="13" id="KW-1185">Reference proteome</keyword>
<dbReference type="InterPro" id="IPR050130">
    <property type="entry name" value="ClpA_ClpB"/>
</dbReference>
<comment type="subcellular location">
    <subcellularLocation>
        <location evidence="1">Plastid</location>
        <location evidence="1">Chloroplast</location>
    </subcellularLocation>
</comment>
<keyword evidence="4 8" id="KW-0677">Repeat</keyword>
<evidence type="ECO:0000256" key="4">
    <source>
        <dbReference type="ARBA" id="ARBA00022737"/>
    </source>
</evidence>
<dbReference type="Pfam" id="PF17871">
    <property type="entry name" value="AAA_lid_9"/>
    <property type="match status" value="1"/>
</dbReference>
<dbReference type="CDD" id="cd00009">
    <property type="entry name" value="AAA"/>
    <property type="match status" value="1"/>
</dbReference>
<dbReference type="InterPro" id="IPR001270">
    <property type="entry name" value="ClpA/B"/>
</dbReference>
<comment type="similarity">
    <text evidence="9">Belongs to the ClpA/ClpB family.</text>
</comment>
<dbReference type="PRINTS" id="PR00300">
    <property type="entry name" value="CLPPROTEASEA"/>
</dbReference>
<evidence type="ECO:0000256" key="2">
    <source>
        <dbReference type="ARBA" id="ARBA00022528"/>
    </source>
</evidence>
<evidence type="ECO:0000256" key="8">
    <source>
        <dbReference type="PROSITE-ProRule" id="PRU01251"/>
    </source>
</evidence>
<evidence type="ECO:0000256" key="3">
    <source>
        <dbReference type="ARBA" id="ARBA00022640"/>
    </source>
</evidence>
<feature type="region of interest" description="Disordered" evidence="10">
    <location>
        <begin position="213"/>
        <end position="232"/>
    </location>
</feature>
<name>A0ABN9PRG1_9DINO</name>
<dbReference type="SUPFAM" id="SSF52540">
    <property type="entry name" value="P-loop containing nucleoside triphosphate hydrolases"/>
    <property type="match status" value="2"/>
</dbReference>
<evidence type="ECO:0000313" key="13">
    <source>
        <dbReference type="Proteomes" id="UP001189429"/>
    </source>
</evidence>
<evidence type="ECO:0000256" key="10">
    <source>
        <dbReference type="SAM" id="MobiDB-lite"/>
    </source>
</evidence>
<dbReference type="PROSITE" id="PS00871">
    <property type="entry name" value="CLPAB_2"/>
    <property type="match status" value="1"/>
</dbReference>
<dbReference type="PANTHER" id="PTHR11638">
    <property type="entry name" value="ATP-DEPENDENT CLP PROTEASE"/>
    <property type="match status" value="1"/>
</dbReference>
<dbReference type="Pfam" id="PF02861">
    <property type="entry name" value="Clp_N"/>
    <property type="match status" value="1"/>
</dbReference>
<evidence type="ECO:0000313" key="12">
    <source>
        <dbReference type="EMBL" id="CAK0795553.1"/>
    </source>
</evidence>
<comment type="caution">
    <text evidence="12">The sequence shown here is derived from an EMBL/GenBank/DDBJ whole genome shotgun (WGS) entry which is preliminary data.</text>
</comment>
<evidence type="ECO:0000256" key="6">
    <source>
        <dbReference type="ARBA" id="ARBA00022840"/>
    </source>
</evidence>
<dbReference type="Pfam" id="PF07724">
    <property type="entry name" value="AAA_2"/>
    <property type="match status" value="1"/>
</dbReference>
<dbReference type="InterPro" id="IPR027417">
    <property type="entry name" value="P-loop_NTPase"/>
</dbReference>
<dbReference type="CDD" id="cd19499">
    <property type="entry name" value="RecA-like_ClpB_Hsp104-like"/>
    <property type="match status" value="1"/>
</dbReference>
<feature type="non-terminal residue" evidence="12">
    <location>
        <position position="1"/>
    </location>
</feature>
<dbReference type="PROSITE" id="PS00870">
    <property type="entry name" value="CLPAB_1"/>
    <property type="match status" value="1"/>
</dbReference>
<organism evidence="12 13">
    <name type="scientific">Prorocentrum cordatum</name>
    <dbReference type="NCBI Taxonomy" id="2364126"/>
    <lineage>
        <taxon>Eukaryota</taxon>
        <taxon>Sar</taxon>
        <taxon>Alveolata</taxon>
        <taxon>Dinophyceae</taxon>
        <taxon>Prorocentrales</taxon>
        <taxon>Prorocentraceae</taxon>
        <taxon>Prorocentrum</taxon>
    </lineage>
</organism>
<keyword evidence="3" id="KW-0934">Plastid</keyword>
<dbReference type="SMART" id="SM00382">
    <property type="entry name" value="AAA"/>
    <property type="match status" value="2"/>
</dbReference>
<dbReference type="SUPFAM" id="SSF81923">
    <property type="entry name" value="Double Clp-N motif"/>
    <property type="match status" value="1"/>
</dbReference>
<dbReference type="InterPro" id="IPR003959">
    <property type="entry name" value="ATPase_AAA_core"/>
</dbReference>
<accession>A0ABN9PRG1</accession>
<dbReference type="InterPro" id="IPR003593">
    <property type="entry name" value="AAA+_ATPase"/>
</dbReference>
<dbReference type="Pfam" id="PF00004">
    <property type="entry name" value="AAA"/>
    <property type="match status" value="1"/>
</dbReference>
<evidence type="ECO:0000256" key="5">
    <source>
        <dbReference type="ARBA" id="ARBA00022741"/>
    </source>
</evidence>
<dbReference type="InterPro" id="IPR018368">
    <property type="entry name" value="ClpA/B_CS1"/>
</dbReference>
<dbReference type="Proteomes" id="UP001189429">
    <property type="component" value="Unassembled WGS sequence"/>
</dbReference>
<dbReference type="InterPro" id="IPR004176">
    <property type="entry name" value="Clp_R_N"/>
</dbReference>
<keyword evidence="7 9" id="KW-0143">Chaperone</keyword>
<evidence type="ECO:0000259" key="11">
    <source>
        <dbReference type="PROSITE" id="PS51903"/>
    </source>
</evidence>
<reference evidence="12" key="1">
    <citation type="submission" date="2023-10" db="EMBL/GenBank/DDBJ databases">
        <authorList>
            <person name="Chen Y."/>
            <person name="Shah S."/>
            <person name="Dougan E. K."/>
            <person name="Thang M."/>
            <person name="Chan C."/>
        </authorList>
    </citation>
    <scope>NUCLEOTIDE SEQUENCE [LARGE SCALE GENOMIC DNA]</scope>
</reference>
<dbReference type="InterPro" id="IPR028299">
    <property type="entry name" value="ClpA/B_CS2"/>
</dbReference>
<dbReference type="Gene3D" id="3.40.50.300">
    <property type="entry name" value="P-loop containing nucleotide triphosphate hydrolases"/>
    <property type="match status" value="2"/>
</dbReference>
<proteinExistence type="inferred from homology"/>
<dbReference type="Gene3D" id="1.10.1780.10">
    <property type="entry name" value="Clp, N-terminal domain"/>
    <property type="match status" value="1"/>
</dbReference>
<feature type="compositionally biased region" description="Basic and acidic residues" evidence="10">
    <location>
        <begin position="213"/>
        <end position="222"/>
    </location>
</feature>
<protein>
    <recommendedName>
        <fullName evidence="11">Clp R domain-containing protein</fullName>
    </recommendedName>
</protein>
<evidence type="ECO:0000256" key="9">
    <source>
        <dbReference type="RuleBase" id="RU004432"/>
    </source>
</evidence>
<keyword evidence="6 9" id="KW-0067">ATP-binding</keyword>